<keyword evidence="2" id="KW-0472">Membrane</keyword>
<feature type="compositionally biased region" description="Polar residues" evidence="1">
    <location>
        <begin position="504"/>
        <end position="513"/>
    </location>
</feature>
<dbReference type="EMBL" id="JAGMWT010000006">
    <property type="protein sequence ID" value="KAH7127207.1"/>
    <property type="molecule type" value="Genomic_DNA"/>
</dbReference>
<dbReference type="Proteomes" id="UP000700596">
    <property type="component" value="Unassembled WGS sequence"/>
</dbReference>
<feature type="transmembrane region" description="Helical" evidence="2">
    <location>
        <begin position="141"/>
        <end position="162"/>
    </location>
</feature>
<evidence type="ECO:0000256" key="1">
    <source>
        <dbReference type="SAM" id="MobiDB-lite"/>
    </source>
</evidence>
<dbReference type="Pfam" id="PF20684">
    <property type="entry name" value="Fung_rhodopsin"/>
    <property type="match status" value="1"/>
</dbReference>
<feature type="compositionally biased region" description="Basic residues" evidence="1">
    <location>
        <begin position="488"/>
        <end position="503"/>
    </location>
</feature>
<keyword evidence="2" id="KW-1133">Transmembrane helix</keyword>
<evidence type="ECO:0000313" key="4">
    <source>
        <dbReference type="EMBL" id="KAH7127207.1"/>
    </source>
</evidence>
<feature type="region of interest" description="Disordered" evidence="1">
    <location>
        <begin position="556"/>
        <end position="888"/>
    </location>
</feature>
<keyword evidence="5" id="KW-1185">Reference proteome</keyword>
<name>A0A9P9DY47_9PLEO</name>
<dbReference type="AlphaFoldDB" id="A0A9P9DY47"/>
<feature type="compositionally biased region" description="Polar residues" evidence="1">
    <location>
        <begin position="558"/>
        <end position="624"/>
    </location>
</feature>
<dbReference type="InterPro" id="IPR049326">
    <property type="entry name" value="Rhodopsin_dom_fungi"/>
</dbReference>
<feature type="compositionally biased region" description="Low complexity" evidence="1">
    <location>
        <begin position="397"/>
        <end position="415"/>
    </location>
</feature>
<organism evidence="4 5">
    <name type="scientific">Dendryphion nanum</name>
    <dbReference type="NCBI Taxonomy" id="256645"/>
    <lineage>
        <taxon>Eukaryota</taxon>
        <taxon>Fungi</taxon>
        <taxon>Dikarya</taxon>
        <taxon>Ascomycota</taxon>
        <taxon>Pezizomycotina</taxon>
        <taxon>Dothideomycetes</taxon>
        <taxon>Pleosporomycetidae</taxon>
        <taxon>Pleosporales</taxon>
        <taxon>Torulaceae</taxon>
        <taxon>Dendryphion</taxon>
    </lineage>
</organism>
<feature type="compositionally biased region" description="Low complexity" evidence="1">
    <location>
        <begin position="634"/>
        <end position="643"/>
    </location>
</feature>
<sequence length="916" mass="98840">MAILRQIQHSSTMYLMARAGSVTADDKSTAVMIATWVTLAVVVIMFISRQGIRYMQNKKVTVDDVFIFLATTFAIGLSVTTLVLASQGLGVREQLTTPRANILMKAHYASDFLYVLSICFPKLTLVAFFHRIVVQRAERRITQVFGIFIIAWTLASLAAVAFQCSLPRPWEMMTLRCYNKGIFWIVYCIIDMTTEVGLVMLSVNLVAYLRVRLSRKLIVVACFAPRILVIVAALARLVFLFPITPHDNPEFNLWIPVVCTQVHVCLSIATACIPYIKPIFEALDGSDARRRKVSSTRNNVEAAYLQGHRKGAEVYSFDSTPSLKYNRTPDVSPRVPSLAPLSPLTPPRYNSPAASSKSPSSRSPSERGLKLQIPPSLPQPTITTELISPQTASSYALSPECLSPQPLLSPLSPVREPSPPPRSHSPRPHARRIANANPTSPGDANILTPPLPSKTVFPRIPRVPSASYSLIPQITPTPPPTIPLPQKRQSRSPNRRVSIHRMKPNSSRPRQSASIEVAKLVQIPQAAPTLSVPERGSSKEAHAHPLHRYRAHYAAANSPPNSSHMSPVMSSAPGTPSLSAKASSQSVKTLPGTPNLNAKSSAQSMSTARGTPNLHSKSSSQSITPAFGIPNLTSKSSSQSITSAPALAPKKKVTLQPLPCTTSPPNPYKPPTPSYAPPPHPSAPAIRPPPRTSSLQTHHSHSGPRPKFSTAPNPTRPSPTVTIPTTYAYTPSPSSSQQHQRSASSTVPSYYINTPPTTSPPTFPLPSPPMTRVRNGTVLSPVNSSRGFTSPTTGTMRSPISPPLPTPGSEERRRRYSNGRGRFPVSHGYGGSGGSGGRGGRSGSGSVMVTSPLSAGSMMRSNRPWEVDEGYGGEGEYAVGDGEGEEEGEVLMRAGSEEVRSFRGGRSDGGVIRGRW</sequence>
<feature type="compositionally biased region" description="Low complexity" evidence="1">
    <location>
        <begin position="351"/>
        <end position="363"/>
    </location>
</feature>
<dbReference type="PANTHER" id="PTHR38794:SF1">
    <property type="entry name" value="INTEGRAL MEMBRANE PROTEIN"/>
    <property type="match status" value="1"/>
</dbReference>
<protein>
    <recommendedName>
        <fullName evidence="3">Rhodopsin domain-containing protein</fullName>
    </recommendedName>
</protein>
<feature type="region of interest" description="Disordered" evidence="1">
    <location>
        <begin position="468"/>
        <end position="513"/>
    </location>
</feature>
<dbReference type="OrthoDB" id="3918601at2759"/>
<feature type="compositionally biased region" description="Polar residues" evidence="1">
    <location>
        <begin position="777"/>
        <end position="798"/>
    </location>
</feature>
<feature type="transmembrane region" description="Helical" evidence="2">
    <location>
        <begin position="112"/>
        <end position="129"/>
    </location>
</feature>
<feature type="transmembrane region" description="Helical" evidence="2">
    <location>
        <begin position="30"/>
        <end position="48"/>
    </location>
</feature>
<evidence type="ECO:0000256" key="2">
    <source>
        <dbReference type="SAM" id="Phobius"/>
    </source>
</evidence>
<keyword evidence="2" id="KW-0812">Transmembrane</keyword>
<gene>
    <name evidence="4" type="ORF">B0J11DRAFT_505914</name>
</gene>
<feature type="transmembrane region" description="Helical" evidence="2">
    <location>
        <begin position="182"/>
        <end position="205"/>
    </location>
</feature>
<feature type="transmembrane region" description="Helical" evidence="2">
    <location>
        <begin position="217"/>
        <end position="241"/>
    </location>
</feature>
<feature type="compositionally biased region" description="Low complexity" evidence="1">
    <location>
        <begin position="722"/>
        <end position="745"/>
    </location>
</feature>
<feature type="domain" description="Rhodopsin" evidence="3">
    <location>
        <begin position="49"/>
        <end position="281"/>
    </location>
</feature>
<feature type="transmembrane region" description="Helical" evidence="2">
    <location>
        <begin position="60"/>
        <end position="85"/>
    </location>
</feature>
<reference evidence="4" key="1">
    <citation type="journal article" date="2021" name="Nat. Commun.">
        <title>Genetic determinants of endophytism in the Arabidopsis root mycobiome.</title>
        <authorList>
            <person name="Mesny F."/>
            <person name="Miyauchi S."/>
            <person name="Thiergart T."/>
            <person name="Pickel B."/>
            <person name="Atanasova L."/>
            <person name="Karlsson M."/>
            <person name="Huettel B."/>
            <person name="Barry K.W."/>
            <person name="Haridas S."/>
            <person name="Chen C."/>
            <person name="Bauer D."/>
            <person name="Andreopoulos W."/>
            <person name="Pangilinan J."/>
            <person name="LaButti K."/>
            <person name="Riley R."/>
            <person name="Lipzen A."/>
            <person name="Clum A."/>
            <person name="Drula E."/>
            <person name="Henrissat B."/>
            <person name="Kohler A."/>
            <person name="Grigoriev I.V."/>
            <person name="Martin F.M."/>
            <person name="Hacquard S."/>
        </authorList>
    </citation>
    <scope>NUCLEOTIDE SEQUENCE</scope>
    <source>
        <strain evidence="4">MPI-CAGE-CH-0243</strain>
    </source>
</reference>
<evidence type="ECO:0000313" key="5">
    <source>
        <dbReference type="Proteomes" id="UP000700596"/>
    </source>
</evidence>
<evidence type="ECO:0000259" key="3">
    <source>
        <dbReference type="Pfam" id="PF20684"/>
    </source>
</evidence>
<proteinExistence type="predicted"/>
<feature type="compositionally biased region" description="Pro residues" evidence="1">
    <location>
        <begin position="662"/>
        <end position="691"/>
    </location>
</feature>
<feature type="region of interest" description="Disordered" evidence="1">
    <location>
        <begin position="325"/>
        <end position="382"/>
    </location>
</feature>
<feature type="compositionally biased region" description="Gly residues" evidence="1">
    <location>
        <begin position="828"/>
        <end position="843"/>
    </location>
</feature>
<feature type="compositionally biased region" description="Pro residues" evidence="1">
    <location>
        <begin position="757"/>
        <end position="769"/>
    </location>
</feature>
<dbReference type="PANTHER" id="PTHR38794">
    <property type="entry name" value="INTEGRAL MEMBRANE PROTEIN"/>
    <property type="match status" value="1"/>
</dbReference>
<feature type="compositionally biased region" description="Polar residues" evidence="1">
    <location>
        <begin position="710"/>
        <end position="721"/>
    </location>
</feature>
<feature type="region of interest" description="Disordered" evidence="1">
    <location>
        <begin position="397"/>
        <end position="453"/>
    </location>
</feature>
<accession>A0A9P9DY47</accession>
<comment type="caution">
    <text evidence="4">The sequence shown here is derived from an EMBL/GenBank/DDBJ whole genome shotgun (WGS) entry which is preliminary data.</text>
</comment>